<dbReference type="AlphaFoldDB" id="A0A0P1G0Q5"/>
<dbReference type="OrthoDB" id="8895516at2"/>
<protein>
    <submittedName>
        <fullName evidence="2">Helix-turn-helix</fullName>
    </submittedName>
</protein>
<dbReference type="EMBL" id="CYSD01000012">
    <property type="protein sequence ID" value="CUH75302.1"/>
    <property type="molecule type" value="Genomic_DNA"/>
</dbReference>
<dbReference type="Gene3D" id="1.10.260.40">
    <property type="entry name" value="lambda repressor-like DNA-binding domains"/>
    <property type="match status" value="1"/>
</dbReference>
<gene>
    <name evidence="2" type="ORF">TRM7557_00320</name>
</gene>
<accession>A0A0P1G0Q5</accession>
<dbReference type="Pfam" id="PF01381">
    <property type="entry name" value="HTH_3"/>
    <property type="match status" value="1"/>
</dbReference>
<dbReference type="SUPFAM" id="SSF47413">
    <property type="entry name" value="lambda repressor-like DNA-binding domains"/>
    <property type="match status" value="1"/>
</dbReference>
<dbReference type="PROSITE" id="PS50943">
    <property type="entry name" value="HTH_CROC1"/>
    <property type="match status" value="1"/>
</dbReference>
<evidence type="ECO:0000259" key="1">
    <source>
        <dbReference type="PROSITE" id="PS50943"/>
    </source>
</evidence>
<proteinExistence type="predicted"/>
<dbReference type="RefSeq" id="WP_058288468.1">
    <property type="nucleotide sequence ID" value="NZ_CYSD01000012.1"/>
</dbReference>
<dbReference type="InterPro" id="IPR001387">
    <property type="entry name" value="Cro/C1-type_HTH"/>
</dbReference>
<dbReference type="GO" id="GO:0003677">
    <property type="term" value="F:DNA binding"/>
    <property type="evidence" value="ECO:0007669"/>
    <property type="project" value="InterPro"/>
</dbReference>
<dbReference type="InterPro" id="IPR010982">
    <property type="entry name" value="Lambda_DNA-bd_dom_sf"/>
</dbReference>
<reference evidence="2 3" key="1">
    <citation type="submission" date="2015-09" db="EMBL/GenBank/DDBJ databases">
        <authorList>
            <consortium name="Swine Surveillance"/>
        </authorList>
    </citation>
    <scope>NUCLEOTIDE SEQUENCE [LARGE SCALE GENOMIC DNA]</scope>
    <source>
        <strain evidence="2 3">CECT 7557</strain>
    </source>
</reference>
<dbReference type="STRING" id="928856.SAMN04488049_10941"/>
<dbReference type="Proteomes" id="UP000052022">
    <property type="component" value="Unassembled WGS sequence"/>
</dbReference>
<organism evidence="2 3">
    <name type="scientific">Tritonibacter multivorans</name>
    <dbReference type="NCBI Taxonomy" id="928856"/>
    <lineage>
        <taxon>Bacteria</taxon>
        <taxon>Pseudomonadati</taxon>
        <taxon>Pseudomonadota</taxon>
        <taxon>Alphaproteobacteria</taxon>
        <taxon>Rhodobacterales</taxon>
        <taxon>Paracoccaceae</taxon>
        <taxon>Tritonibacter</taxon>
    </lineage>
</organism>
<dbReference type="SMART" id="SM00530">
    <property type="entry name" value="HTH_XRE"/>
    <property type="match status" value="1"/>
</dbReference>
<feature type="domain" description="HTH cro/C1-type" evidence="1">
    <location>
        <begin position="18"/>
        <end position="74"/>
    </location>
</feature>
<name>A0A0P1G0Q5_9RHOB</name>
<evidence type="ECO:0000313" key="2">
    <source>
        <dbReference type="EMBL" id="CUH75302.1"/>
    </source>
</evidence>
<dbReference type="CDD" id="cd00093">
    <property type="entry name" value="HTH_XRE"/>
    <property type="match status" value="1"/>
</dbReference>
<keyword evidence="3" id="KW-1185">Reference proteome</keyword>
<evidence type="ECO:0000313" key="3">
    <source>
        <dbReference type="Proteomes" id="UP000052022"/>
    </source>
</evidence>
<sequence length="299" mass="33747">MVEIADKLLRAEQFRDRLNKALKDSGLSQSALARQTGVDRSTISQLLTDDGARLPNAHVVGACAAALGVSADWLLSLSDRPESAAELLALSIAMTEAPRALVDERIYEWHREAAGYKIRHVPATLPDMMKTREVLEWEYAPHLGRTADQAIGASEDRLSWMRQSGSDYEIALPMAELDCFAHGIGYYQGLPLEKRIAQLDHMEQLCTDLYPRLRVYLYDTRRLYSSPITIFGPLMCVFYAGSHYMAFRDRERVETFTGHFDHLIREADITARQMPGRVRALRAQISQDHPDQAETDKAP</sequence>